<proteinExistence type="predicted"/>
<protein>
    <submittedName>
        <fullName evidence="1">Uncharacterized protein</fullName>
    </submittedName>
</protein>
<keyword evidence="2" id="KW-1185">Reference proteome</keyword>
<evidence type="ECO:0000313" key="2">
    <source>
        <dbReference type="Proteomes" id="UP000465071"/>
    </source>
</evidence>
<name>A0A6B9XZP9_9CAUD</name>
<dbReference type="EMBL" id="MN882610">
    <property type="protein sequence ID" value="QHS01810.1"/>
    <property type="molecule type" value="Genomic_DNA"/>
</dbReference>
<reference evidence="2" key="1">
    <citation type="submission" date="2019-12" db="EMBL/GenBank/DDBJ databases">
        <authorList>
            <person name="Wang K."/>
            <person name="Tamayo M.G."/>
            <person name="Penner T.V."/>
            <person name="Cook B.W.M."/>
            <person name="Court D.A."/>
            <person name="Theriault S.S."/>
        </authorList>
    </citation>
    <scope>NUCLEOTIDE SEQUENCE [LARGE SCALE GENOMIC DNA]</scope>
</reference>
<evidence type="ECO:0000313" key="1">
    <source>
        <dbReference type="EMBL" id="QHS01810.1"/>
    </source>
</evidence>
<dbReference type="Proteomes" id="UP000465071">
    <property type="component" value="Segment"/>
</dbReference>
<sequence length="170" mass="19058">MAEILPMSTDLSEDMEGSSIDVTFTAQFLEGETLESINIIDYEATPGINVEGNRLFGTYRDVFALGGDALKYRTIQGQLLSADSWDSLPGSLDAQLYYFKAPKALTKTFNYVVELIYWYQAPSTGGSAPDDPVVTPPAEKRTIRKTYFKTIVGNWSRWANQLRSYVYARP</sequence>
<organism evidence="1 2">
    <name type="scientific">Enterobacter phage vB_EclM_CIP9</name>
    <dbReference type="NCBI Taxonomy" id="2696340"/>
    <lineage>
        <taxon>Viruses</taxon>
        <taxon>Duplodnaviria</taxon>
        <taxon>Heunggongvirae</taxon>
        <taxon>Uroviricota</taxon>
        <taxon>Caudoviricetes</taxon>
        <taxon>Pantevenvirales</taxon>
        <taxon>Straboviridae</taxon>
        <taxon>Tevenvirinae</taxon>
        <taxon>Kanagawavirus</taxon>
        <taxon>Kanagawavirus cipnine</taxon>
    </lineage>
</organism>
<gene>
    <name evidence="1" type="ORF">CPT_CIP9_274</name>
</gene>
<accession>A0A6B9XZP9</accession>